<comment type="caution">
    <text evidence="1">The sequence shown here is derived from an EMBL/GenBank/DDBJ whole genome shotgun (WGS) entry which is preliminary data.</text>
</comment>
<dbReference type="EMBL" id="BAAALT010000076">
    <property type="protein sequence ID" value="GAA1804498.1"/>
    <property type="molecule type" value="Genomic_DNA"/>
</dbReference>
<organism evidence="1 2">
    <name type="scientific">Luedemannella flava</name>
    <dbReference type="NCBI Taxonomy" id="349316"/>
    <lineage>
        <taxon>Bacteria</taxon>
        <taxon>Bacillati</taxon>
        <taxon>Actinomycetota</taxon>
        <taxon>Actinomycetes</taxon>
        <taxon>Micromonosporales</taxon>
        <taxon>Micromonosporaceae</taxon>
        <taxon>Luedemannella</taxon>
    </lineage>
</organism>
<keyword evidence="2" id="KW-1185">Reference proteome</keyword>
<gene>
    <name evidence="1" type="ORF">GCM10009682_27690</name>
</gene>
<dbReference type="Proteomes" id="UP001500218">
    <property type="component" value="Unassembled WGS sequence"/>
</dbReference>
<proteinExistence type="predicted"/>
<protein>
    <submittedName>
        <fullName evidence="1">Uncharacterized protein</fullName>
    </submittedName>
</protein>
<name>A0ABP4Y5F7_9ACTN</name>
<accession>A0ABP4Y5F7</accession>
<evidence type="ECO:0000313" key="2">
    <source>
        <dbReference type="Proteomes" id="UP001500218"/>
    </source>
</evidence>
<reference evidence="2" key="1">
    <citation type="journal article" date="2019" name="Int. J. Syst. Evol. Microbiol.">
        <title>The Global Catalogue of Microorganisms (GCM) 10K type strain sequencing project: providing services to taxonomists for standard genome sequencing and annotation.</title>
        <authorList>
            <consortium name="The Broad Institute Genomics Platform"/>
            <consortium name="The Broad Institute Genome Sequencing Center for Infectious Disease"/>
            <person name="Wu L."/>
            <person name="Ma J."/>
        </authorList>
    </citation>
    <scope>NUCLEOTIDE SEQUENCE [LARGE SCALE GENOMIC DNA]</scope>
    <source>
        <strain evidence="2">JCM 13250</strain>
    </source>
</reference>
<evidence type="ECO:0000313" key="1">
    <source>
        <dbReference type="EMBL" id="GAA1804498.1"/>
    </source>
</evidence>
<sequence length="222" mass="24195">MTFDMLEIEVDDCRFTGVGTTGINSGCDRLDARPNLTAMSFDLILLPKPVGQSWLEASDGERKDTGEPPDPEAWDAIVAGARDVVGEVVLGEDGPSRTLTHQPSGITVRYRSGEAAINLPFWHGGADVEWLVRTMYRIGHVVADASGLVAYVPQLGVVPAENLFAVHMACYWWSGNRSIAVWALLGEHVGSMAAPGCDIFRRRIVLLPGEHFLVGEVLLLRR</sequence>